<dbReference type="PANTHER" id="PTHR37542">
    <property type="entry name" value="HELO DOMAIN-CONTAINING PROTEIN-RELATED"/>
    <property type="match status" value="1"/>
</dbReference>
<dbReference type="InterPro" id="IPR011009">
    <property type="entry name" value="Kinase-like_dom_sf"/>
</dbReference>
<evidence type="ECO:0008006" key="3">
    <source>
        <dbReference type="Google" id="ProtNLM"/>
    </source>
</evidence>
<comment type="caution">
    <text evidence="1">The sequence shown here is derived from an EMBL/GenBank/DDBJ whole genome shotgun (WGS) entry which is preliminary data.</text>
</comment>
<dbReference type="Gene3D" id="1.20.120.1020">
    <property type="entry name" value="Prion-inhibition and propagation, HeLo domain"/>
    <property type="match status" value="1"/>
</dbReference>
<sequence length="632" mass="71075">MADPVAIAAAISGLLPLVRENFALIVDAFVSSREWRFCLGRAELEQTIFQSWDQSWTESDATLDQAFSKFAAKSPLTARGLLQQLVLLLRTLSDPTKVQREFGLTFRNGHLHTGVDIARETKYACAFLDGIDARFSTRDLDVFEENRRRHMSFLKQVHFTVTGSQPNLDDLFVRLDEFNRTVQLTTPSELRQLADRKVLELMVRDAVKDADRTRRLEDAVAKLAKESIDQGAKEMYDDLSKLANFRMAIQAANPSDVPRKKIFAIEDFSFDTPYYLDNNTTLARLFDYPTKYQSRLVLVEWVSLTRGTSPAAVLETMDETKVTWYILHAEKPQRILLPATIGLILDHTSSRSIGFVYQLPHHIRGNLPTRPVASRDGQPGGARVVLSPKAIAAQRLPTSLRQLIQKKEPGGLDLGIRFKLAKKLLDAVHLMHAAGFTHRNIHPDNILLFPARFPDRNEPDPSNLDYDNPIIVGFHDARLEIEFTPSTDPVPWTQPTGLKPILKHPNRAKPVVIDCYRHPDQRLAPEAPFRRQHDLYGVGCVLLELGLWDTLDNLSGREIAARAPEVGGAGRVDKEGVWLDAEVVKKAARGLDVTMGSVYAEVTRRCLSVNPIKGDVLDFERQLASAMAEIWA</sequence>
<reference evidence="1" key="1">
    <citation type="journal article" date="2023" name="Mol. Phylogenet. Evol.">
        <title>Genome-scale phylogeny and comparative genomics of the fungal order Sordariales.</title>
        <authorList>
            <person name="Hensen N."/>
            <person name="Bonometti L."/>
            <person name="Westerberg I."/>
            <person name="Brannstrom I.O."/>
            <person name="Guillou S."/>
            <person name="Cros-Aarteil S."/>
            <person name="Calhoun S."/>
            <person name="Haridas S."/>
            <person name="Kuo A."/>
            <person name="Mondo S."/>
            <person name="Pangilinan J."/>
            <person name="Riley R."/>
            <person name="LaButti K."/>
            <person name="Andreopoulos B."/>
            <person name="Lipzen A."/>
            <person name="Chen C."/>
            <person name="Yan M."/>
            <person name="Daum C."/>
            <person name="Ng V."/>
            <person name="Clum A."/>
            <person name="Steindorff A."/>
            <person name="Ohm R.A."/>
            <person name="Martin F."/>
            <person name="Silar P."/>
            <person name="Natvig D.O."/>
            <person name="Lalanne C."/>
            <person name="Gautier V."/>
            <person name="Ament-Velasquez S.L."/>
            <person name="Kruys A."/>
            <person name="Hutchinson M.I."/>
            <person name="Powell A.J."/>
            <person name="Barry K."/>
            <person name="Miller A.N."/>
            <person name="Grigoriev I.V."/>
            <person name="Debuchy R."/>
            <person name="Gladieux P."/>
            <person name="Hiltunen Thoren M."/>
            <person name="Johannesson H."/>
        </authorList>
    </citation>
    <scope>NUCLEOTIDE SEQUENCE</scope>
    <source>
        <strain evidence="1">CBS 103.79</strain>
    </source>
</reference>
<dbReference type="PANTHER" id="PTHR37542:SF3">
    <property type="entry name" value="PRION-INHIBITION AND PROPAGATION HELO DOMAIN-CONTAINING PROTEIN"/>
    <property type="match status" value="1"/>
</dbReference>
<dbReference type="Gene3D" id="1.10.510.10">
    <property type="entry name" value="Transferase(Phosphotransferase) domain 1"/>
    <property type="match status" value="1"/>
</dbReference>
<gene>
    <name evidence="1" type="ORF">C8A05DRAFT_39915</name>
</gene>
<name>A0AAN6M814_9PEZI</name>
<protein>
    <recommendedName>
        <fullName evidence="3">Protein kinase domain-containing protein</fullName>
    </recommendedName>
</protein>
<organism evidence="1 2">
    <name type="scientific">Staphylotrichum tortipilum</name>
    <dbReference type="NCBI Taxonomy" id="2831512"/>
    <lineage>
        <taxon>Eukaryota</taxon>
        <taxon>Fungi</taxon>
        <taxon>Dikarya</taxon>
        <taxon>Ascomycota</taxon>
        <taxon>Pezizomycotina</taxon>
        <taxon>Sordariomycetes</taxon>
        <taxon>Sordariomycetidae</taxon>
        <taxon>Sordariales</taxon>
        <taxon>Chaetomiaceae</taxon>
        <taxon>Staphylotrichum</taxon>
    </lineage>
</organism>
<reference evidence="1" key="2">
    <citation type="submission" date="2023-05" db="EMBL/GenBank/DDBJ databases">
        <authorList>
            <consortium name="Lawrence Berkeley National Laboratory"/>
            <person name="Steindorff A."/>
            <person name="Hensen N."/>
            <person name="Bonometti L."/>
            <person name="Westerberg I."/>
            <person name="Brannstrom I.O."/>
            <person name="Guillou S."/>
            <person name="Cros-Aarteil S."/>
            <person name="Calhoun S."/>
            <person name="Haridas S."/>
            <person name="Kuo A."/>
            <person name="Mondo S."/>
            <person name="Pangilinan J."/>
            <person name="Riley R."/>
            <person name="Labutti K."/>
            <person name="Andreopoulos B."/>
            <person name="Lipzen A."/>
            <person name="Chen C."/>
            <person name="Yanf M."/>
            <person name="Daum C."/>
            <person name="Ng V."/>
            <person name="Clum A."/>
            <person name="Ohm R."/>
            <person name="Martin F."/>
            <person name="Silar P."/>
            <person name="Natvig D."/>
            <person name="Lalanne C."/>
            <person name="Gautier V."/>
            <person name="Ament-Velasquez S.L."/>
            <person name="Kruys A."/>
            <person name="Hutchinson M.I."/>
            <person name="Powell A.J."/>
            <person name="Barry K."/>
            <person name="Miller A.N."/>
            <person name="Grigoriev I.V."/>
            <person name="Debuchy R."/>
            <person name="Gladieux P."/>
            <person name="Thoren M.H."/>
            <person name="Johannesson H."/>
        </authorList>
    </citation>
    <scope>NUCLEOTIDE SEQUENCE</scope>
    <source>
        <strain evidence="1">CBS 103.79</strain>
    </source>
</reference>
<keyword evidence="2" id="KW-1185">Reference proteome</keyword>
<proteinExistence type="predicted"/>
<dbReference type="AlphaFoldDB" id="A0AAN6M814"/>
<dbReference type="Proteomes" id="UP001303889">
    <property type="component" value="Unassembled WGS sequence"/>
</dbReference>
<evidence type="ECO:0000313" key="1">
    <source>
        <dbReference type="EMBL" id="KAK3896542.1"/>
    </source>
</evidence>
<dbReference type="SUPFAM" id="SSF56112">
    <property type="entry name" value="Protein kinase-like (PK-like)"/>
    <property type="match status" value="1"/>
</dbReference>
<dbReference type="EMBL" id="MU856553">
    <property type="protein sequence ID" value="KAK3896542.1"/>
    <property type="molecule type" value="Genomic_DNA"/>
</dbReference>
<accession>A0AAN6M814</accession>
<evidence type="ECO:0000313" key="2">
    <source>
        <dbReference type="Proteomes" id="UP001303889"/>
    </source>
</evidence>
<dbReference type="InterPro" id="IPR038305">
    <property type="entry name" value="HeLo_sf"/>
</dbReference>